<evidence type="ECO:0000313" key="5">
    <source>
        <dbReference type="Proteomes" id="UP000093412"/>
    </source>
</evidence>
<dbReference type="InterPro" id="IPR019674">
    <property type="entry name" value="Lipoprotein_LpqN/LpqT-like"/>
</dbReference>
<evidence type="ECO:0000313" key="3">
    <source>
        <dbReference type="EMBL" id="OCI29227.1"/>
    </source>
</evidence>
<comment type="caution">
    <text evidence="2">The sequence shown here is derived from an EMBL/GenBank/DDBJ whole genome shotgun (WGS) entry which is preliminary data.</text>
</comment>
<dbReference type="AlphaFoldDB" id="A0A163S9Z9"/>
<dbReference type="EMBL" id="LRIE01000059">
    <property type="protein sequence ID" value="KZM36162.1"/>
    <property type="molecule type" value="Genomic_DNA"/>
</dbReference>
<dbReference type="Proteomes" id="UP000093412">
    <property type="component" value="Unassembled WGS sequence"/>
</dbReference>
<gene>
    <name evidence="3" type="ORF">OERS_40950</name>
    <name evidence="2" type="ORF">OJAG_11810</name>
</gene>
<dbReference type="Pfam" id="PF10738">
    <property type="entry name" value="Lpp-LpqN"/>
    <property type="match status" value="1"/>
</dbReference>
<reference evidence="2 4" key="1">
    <citation type="submission" date="2016-01" db="EMBL/GenBank/DDBJ databases">
        <title>Genome sequence of Oerskovia enterophila VJag, an agar and cellulose degrading bacterium.</title>
        <authorList>
            <person name="Poehlein A."/>
            <person name="Jag V."/>
            <person name="Bengelsdorf F."/>
            <person name="Duerre P."/>
            <person name="Daniel R."/>
        </authorList>
    </citation>
    <scope>NUCLEOTIDE SEQUENCE [LARGE SCALE GENOMIC DNA]</scope>
    <source>
        <strain evidence="2 4">VJag</strain>
    </source>
</reference>
<evidence type="ECO:0000313" key="2">
    <source>
        <dbReference type="EMBL" id="KZM36162.1"/>
    </source>
</evidence>
<reference evidence="3 5" key="2">
    <citation type="submission" date="2016-06" db="EMBL/GenBank/DDBJ databases">
        <title>Genome sequence of Oerskovia enterophila DSM 43852.</title>
        <authorList>
            <person name="Poehlein A."/>
            <person name="Jag V."/>
            <person name="Bengelsdorf F.R."/>
            <person name="Daniel R."/>
            <person name="Duerre P."/>
        </authorList>
    </citation>
    <scope>NUCLEOTIDE SEQUENCE [LARGE SCALE GENOMIC DNA]</scope>
    <source>
        <strain evidence="3 5">DSM 43852</strain>
    </source>
</reference>
<keyword evidence="5" id="KW-1185">Reference proteome</keyword>
<sequence length="158" mass="16924">MSTVLSYPSADFPAPVRVSIDCPEDWAPLPEVALPLALAKVVAPGEFRPNVIVVVSRTRKQFTLENAVSEVVTKLTGLAGYAELGREEREIAGHPGFRIEGAFTDAEGGTLVQAVRTTIVDRGPVVDLVQVTGSCSGAQAEQLLVEIRAIQESLRIEE</sequence>
<name>A0A163S9Z9_9CELL</name>
<dbReference type="Proteomes" id="UP000076447">
    <property type="component" value="Unassembled WGS sequence"/>
</dbReference>
<dbReference type="PATRIC" id="fig|43678.3.peg.1233"/>
<dbReference type="Gene3D" id="3.40.1000.10">
    <property type="entry name" value="Mog1/PsbP, alpha/beta/alpha sandwich"/>
    <property type="match status" value="1"/>
</dbReference>
<dbReference type="RefSeq" id="WP_056649866.1">
    <property type="nucleotide sequence ID" value="NZ_LRIE01000059.1"/>
</dbReference>
<evidence type="ECO:0000313" key="4">
    <source>
        <dbReference type="Proteomes" id="UP000076447"/>
    </source>
</evidence>
<keyword evidence="2" id="KW-0449">Lipoprotein</keyword>
<organism evidence="2 4">
    <name type="scientific">Oerskovia enterophila</name>
    <dbReference type="NCBI Taxonomy" id="43678"/>
    <lineage>
        <taxon>Bacteria</taxon>
        <taxon>Bacillati</taxon>
        <taxon>Actinomycetota</taxon>
        <taxon>Actinomycetes</taxon>
        <taxon>Micrococcales</taxon>
        <taxon>Cellulomonadaceae</taxon>
        <taxon>Oerskovia</taxon>
    </lineage>
</organism>
<proteinExistence type="predicted"/>
<dbReference type="OrthoDB" id="5146554at2"/>
<dbReference type="STRING" id="43678.OJAG_11810"/>
<accession>A0A163S9Z9</accession>
<dbReference type="EMBL" id="MAQA01000107">
    <property type="protein sequence ID" value="OCI29227.1"/>
    <property type="molecule type" value="Genomic_DNA"/>
</dbReference>
<protein>
    <submittedName>
        <fullName evidence="2 3">Lipoprotein LpqN</fullName>
    </submittedName>
</protein>
<keyword evidence="1" id="KW-0732">Signal</keyword>
<evidence type="ECO:0000256" key="1">
    <source>
        <dbReference type="ARBA" id="ARBA00022729"/>
    </source>
</evidence>